<keyword evidence="2" id="KW-1185">Reference proteome</keyword>
<proteinExistence type="predicted"/>
<accession>A0A1G5C982</accession>
<dbReference type="OrthoDB" id="7726846at2"/>
<organism evidence="1 2">
    <name type="scientific">Paracoccus tibetensis</name>
    <dbReference type="NCBI Taxonomy" id="336292"/>
    <lineage>
        <taxon>Bacteria</taxon>
        <taxon>Pseudomonadati</taxon>
        <taxon>Pseudomonadota</taxon>
        <taxon>Alphaproteobacteria</taxon>
        <taxon>Rhodobacterales</taxon>
        <taxon>Paracoccaceae</taxon>
        <taxon>Paracoccus</taxon>
    </lineage>
</organism>
<protein>
    <recommendedName>
        <fullName evidence="3">Mono-oxygenase ydhR</fullName>
    </recommendedName>
</protein>
<evidence type="ECO:0008006" key="3">
    <source>
        <dbReference type="Google" id="ProtNLM"/>
    </source>
</evidence>
<reference evidence="1 2" key="1">
    <citation type="submission" date="2016-10" db="EMBL/GenBank/DDBJ databases">
        <authorList>
            <person name="de Groot N.N."/>
        </authorList>
    </citation>
    <scope>NUCLEOTIDE SEQUENCE [LARGE SCALE GENOMIC DNA]</scope>
    <source>
        <strain evidence="1 2">CGMCC 1.8925</strain>
    </source>
</reference>
<evidence type="ECO:0000313" key="2">
    <source>
        <dbReference type="Proteomes" id="UP000199502"/>
    </source>
</evidence>
<evidence type="ECO:0000313" key="1">
    <source>
        <dbReference type="EMBL" id="SCX98896.1"/>
    </source>
</evidence>
<dbReference type="EMBL" id="FMVT01000001">
    <property type="protein sequence ID" value="SCX98896.1"/>
    <property type="molecule type" value="Genomic_DNA"/>
</dbReference>
<sequence length="84" mass="9268">MQLILHYQIADYDSFRRAFDAAAEERGRHGLSLLQLWREDAGNAWALFTVTDAKAAKDWLGGNAQVFNSLAGVSSAKAHFVETA</sequence>
<dbReference type="RefSeq" id="WP_090739869.1">
    <property type="nucleotide sequence ID" value="NZ_FMVT01000001.1"/>
</dbReference>
<name>A0A1G5C982_9RHOB</name>
<gene>
    <name evidence="1" type="ORF">SAMN05660710_00461</name>
</gene>
<dbReference type="STRING" id="336292.SAMN05660710_00461"/>
<dbReference type="Proteomes" id="UP000199502">
    <property type="component" value="Unassembled WGS sequence"/>
</dbReference>
<dbReference type="AlphaFoldDB" id="A0A1G5C982"/>